<dbReference type="InterPro" id="IPR049278">
    <property type="entry name" value="MS_channel_C"/>
</dbReference>
<dbReference type="Pfam" id="PF21082">
    <property type="entry name" value="MS_channel_3rd"/>
    <property type="match status" value="1"/>
</dbReference>
<feature type="domain" description="Mechanosensitive ion channel transmembrane helices 2/3" evidence="10">
    <location>
        <begin position="50"/>
        <end position="89"/>
    </location>
</feature>
<evidence type="ECO:0000256" key="4">
    <source>
        <dbReference type="ARBA" id="ARBA00022692"/>
    </source>
</evidence>
<keyword evidence="6 7" id="KW-0472">Membrane</keyword>
<dbReference type="InterPro" id="IPR010920">
    <property type="entry name" value="LSM_dom_sf"/>
</dbReference>
<dbReference type="PANTHER" id="PTHR30221">
    <property type="entry name" value="SMALL-CONDUCTANCE MECHANOSENSITIVE CHANNEL"/>
    <property type="match status" value="1"/>
</dbReference>
<keyword evidence="12" id="KW-1185">Reference proteome</keyword>
<evidence type="ECO:0000259" key="10">
    <source>
        <dbReference type="Pfam" id="PF21088"/>
    </source>
</evidence>
<feature type="transmembrane region" description="Helical" evidence="7">
    <location>
        <begin position="6"/>
        <end position="30"/>
    </location>
</feature>
<comment type="subcellular location">
    <subcellularLocation>
        <location evidence="1">Cell membrane</location>
        <topology evidence="1">Multi-pass membrane protein</topology>
    </subcellularLocation>
</comment>
<organism evidence="11 12">
    <name type="scientific">Thalassobacterium maritimum</name>
    <dbReference type="NCBI Taxonomy" id="3041265"/>
    <lineage>
        <taxon>Bacteria</taxon>
        <taxon>Pseudomonadati</taxon>
        <taxon>Verrucomicrobiota</taxon>
        <taxon>Opitutia</taxon>
        <taxon>Puniceicoccales</taxon>
        <taxon>Coraliomargaritaceae</taxon>
        <taxon>Thalassobacterium</taxon>
    </lineage>
</organism>
<evidence type="ECO:0000259" key="8">
    <source>
        <dbReference type="Pfam" id="PF00924"/>
    </source>
</evidence>
<gene>
    <name evidence="11" type="ORF">QEH52_11320</name>
</gene>
<keyword evidence="4 7" id="KW-0812">Transmembrane</keyword>
<dbReference type="Pfam" id="PF00924">
    <property type="entry name" value="MS_channel_2nd"/>
    <property type="match status" value="1"/>
</dbReference>
<comment type="caution">
    <text evidence="11">The sequence shown here is derived from an EMBL/GenBank/DDBJ whole genome shotgun (WGS) entry which is preliminary data.</text>
</comment>
<dbReference type="Pfam" id="PF21088">
    <property type="entry name" value="MS_channel_1st"/>
    <property type="match status" value="1"/>
</dbReference>
<dbReference type="InterPro" id="IPR045275">
    <property type="entry name" value="MscS_archaea/bacteria_type"/>
</dbReference>
<dbReference type="SUPFAM" id="SSF50182">
    <property type="entry name" value="Sm-like ribonucleoproteins"/>
    <property type="match status" value="1"/>
</dbReference>
<evidence type="ECO:0000256" key="2">
    <source>
        <dbReference type="ARBA" id="ARBA00008017"/>
    </source>
</evidence>
<protein>
    <submittedName>
        <fullName evidence="11">Mechanosensitive ion channel family protein</fullName>
    </submittedName>
</protein>
<evidence type="ECO:0000259" key="9">
    <source>
        <dbReference type="Pfam" id="PF21082"/>
    </source>
</evidence>
<dbReference type="InterPro" id="IPR011014">
    <property type="entry name" value="MscS_channel_TM-2"/>
</dbReference>
<name>A0ABU1AVI7_9BACT</name>
<dbReference type="InterPro" id="IPR049142">
    <property type="entry name" value="MS_channel_1st"/>
</dbReference>
<keyword evidence="5 7" id="KW-1133">Transmembrane helix</keyword>
<dbReference type="SUPFAM" id="SSF82861">
    <property type="entry name" value="Mechanosensitive channel protein MscS (YggB), transmembrane region"/>
    <property type="match status" value="1"/>
</dbReference>
<dbReference type="Proteomes" id="UP001225316">
    <property type="component" value="Unassembled WGS sequence"/>
</dbReference>
<dbReference type="PANTHER" id="PTHR30221:SF1">
    <property type="entry name" value="SMALL-CONDUCTANCE MECHANOSENSITIVE CHANNEL"/>
    <property type="match status" value="1"/>
</dbReference>
<evidence type="ECO:0000256" key="1">
    <source>
        <dbReference type="ARBA" id="ARBA00004651"/>
    </source>
</evidence>
<keyword evidence="3" id="KW-1003">Cell membrane</keyword>
<proteinExistence type="inferred from homology"/>
<reference evidence="11 12" key="1">
    <citation type="submission" date="2023-04" db="EMBL/GenBank/DDBJ databases">
        <title>A novel bacteria isolated from coastal sediment.</title>
        <authorList>
            <person name="Liu X.-J."/>
            <person name="Du Z.-J."/>
        </authorList>
    </citation>
    <scope>NUCLEOTIDE SEQUENCE [LARGE SCALE GENOMIC DNA]</scope>
    <source>
        <strain evidence="11 12">SDUM461003</strain>
    </source>
</reference>
<dbReference type="EMBL" id="JARXHW010000024">
    <property type="protein sequence ID" value="MDQ8208101.1"/>
    <property type="molecule type" value="Genomic_DNA"/>
</dbReference>
<dbReference type="Gene3D" id="2.30.30.60">
    <property type="match status" value="1"/>
</dbReference>
<dbReference type="InterPro" id="IPR023408">
    <property type="entry name" value="MscS_beta-dom_sf"/>
</dbReference>
<evidence type="ECO:0000313" key="11">
    <source>
        <dbReference type="EMBL" id="MDQ8208101.1"/>
    </source>
</evidence>
<dbReference type="Gene3D" id="1.10.287.1260">
    <property type="match status" value="1"/>
</dbReference>
<evidence type="ECO:0000256" key="7">
    <source>
        <dbReference type="SAM" id="Phobius"/>
    </source>
</evidence>
<dbReference type="Gene3D" id="3.30.70.100">
    <property type="match status" value="1"/>
</dbReference>
<accession>A0ABU1AVI7</accession>
<feature type="domain" description="Mechanosensitive ion channel MscS C-terminal" evidence="9">
    <location>
        <begin position="165"/>
        <end position="245"/>
    </location>
</feature>
<evidence type="ECO:0000313" key="12">
    <source>
        <dbReference type="Proteomes" id="UP001225316"/>
    </source>
</evidence>
<dbReference type="InterPro" id="IPR011066">
    <property type="entry name" value="MscS_channel_C_sf"/>
</dbReference>
<dbReference type="SUPFAM" id="SSF82689">
    <property type="entry name" value="Mechanosensitive channel protein MscS (YggB), C-terminal domain"/>
    <property type="match status" value="1"/>
</dbReference>
<sequence>MKPLDLPTILHTLAVLCIGLFLVFFIGRLLTRVLKPRFSPHHLLLAQKSFLYVGIVLVVCTVLIQLQVNLTAVLGAAGIVSVAIGFAAQTSLSNLISGLFLLGERPFEVGDTIIVSGTRGVVLSIDLLSVKLRTVDNLFVRMPNETLIKAEVTTVTRFPIRRMDINIGVAYKEDVKQVIRVLKEIADSNPHCLNEPEPLVLFKDFGASSLDFLLGVWFEKSKFVDLKNGIMQDIKERFDQEGIEIAFPHLTVYAGSETPPFPVSVTQDKENLPFE</sequence>
<evidence type="ECO:0000256" key="3">
    <source>
        <dbReference type="ARBA" id="ARBA00022475"/>
    </source>
</evidence>
<comment type="similarity">
    <text evidence="2">Belongs to the MscS (TC 1.A.23) family.</text>
</comment>
<feature type="transmembrane region" description="Helical" evidence="7">
    <location>
        <begin position="50"/>
        <end position="68"/>
    </location>
</feature>
<dbReference type="RefSeq" id="WP_308950540.1">
    <property type="nucleotide sequence ID" value="NZ_JARXHW010000024.1"/>
</dbReference>
<feature type="domain" description="Mechanosensitive ion channel MscS" evidence="8">
    <location>
        <begin position="91"/>
        <end position="153"/>
    </location>
</feature>
<dbReference type="InterPro" id="IPR006685">
    <property type="entry name" value="MscS_channel_2nd"/>
</dbReference>
<evidence type="ECO:0000256" key="5">
    <source>
        <dbReference type="ARBA" id="ARBA00022989"/>
    </source>
</evidence>
<evidence type="ECO:0000256" key="6">
    <source>
        <dbReference type="ARBA" id="ARBA00023136"/>
    </source>
</evidence>
<feature type="transmembrane region" description="Helical" evidence="7">
    <location>
        <begin position="74"/>
        <end position="102"/>
    </location>
</feature>